<evidence type="ECO:0000256" key="2">
    <source>
        <dbReference type="ARBA" id="ARBA00022857"/>
    </source>
</evidence>
<dbReference type="CDD" id="cd19071">
    <property type="entry name" value="AKR_AKR1-5-like"/>
    <property type="match status" value="1"/>
</dbReference>
<evidence type="ECO:0000313" key="7">
    <source>
        <dbReference type="EMBL" id="CAJ1393198.1"/>
    </source>
</evidence>
<dbReference type="InterPro" id="IPR020471">
    <property type="entry name" value="AKR"/>
</dbReference>
<dbReference type="Gene3D" id="3.20.20.100">
    <property type="entry name" value="NADP-dependent oxidoreductase domain"/>
    <property type="match status" value="1"/>
</dbReference>
<accession>A0AA36ISJ4</accession>
<evidence type="ECO:0000259" key="6">
    <source>
        <dbReference type="Pfam" id="PF00248"/>
    </source>
</evidence>
<dbReference type="PANTHER" id="PTHR43827:SF3">
    <property type="entry name" value="NADP-DEPENDENT OXIDOREDUCTASE DOMAIN-CONTAINING PROTEIN"/>
    <property type="match status" value="1"/>
</dbReference>
<protein>
    <recommendedName>
        <fullName evidence="6">NADP-dependent oxidoreductase domain-containing protein</fullName>
    </recommendedName>
</protein>
<dbReference type="Pfam" id="PF00248">
    <property type="entry name" value="Aldo_ket_red"/>
    <property type="match status" value="1"/>
</dbReference>
<comment type="caution">
    <text evidence="7">The sequence shown here is derived from an EMBL/GenBank/DDBJ whole genome shotgun (WGS) entry which is preliminary data.</text>
</comment>
<organism evidence="7 8">
    <name type="scientific">Effrenium voratum</name>
    <dbReference type="NCBI Taxonomy" id="2562239"/>
    <lineage>
        <taxon>Eukaryota</taxon>
        <taxon>Sar</taxon>
        <taxon>Alveolata</taxon>
        <taxon>Dinophyceae</taxon>
        <taxon>Suessiales</taxon>
        <taxon>Symbiodiniaceae</taxon>
        <taxon>Effrenium</taxon>
    </lineage>
</organism>
<name>A0AA36ISJ4_9DINO</name>
<sequence length="400" mass="42895">MGRSRGIRGLAALVVAWRSLCFLSPDATGHAMEHPTLQRRAVLAAGLLPTAQAAQAEVVSTGEKVVTLKNGLKFPKASFGLQVYDDETAERLTSTALELGYRNFFASVLAGNQKGFARAVQASKVPREEIFICGSVLSNLAQDFEDAYLSTKKGCAENLEALSAGGITELDMILLDYPAKDCETIRGQWKAFEEMLAAGQTKSLAVSNFSPEQLDCILQTDATPPVLNQLPYSLKNYDSNAVKENAKRGILVQAWGPLGSGSLGLSASSTCEEIGAKYGKSAAQVALRWILQTGATFTTQSKKQEHFAEDIQIFDFQLTAEEVTKLSDISNSVGGRISAAADVVVPFGGAVGGALVISSVLDSFDKQAEEKDKVRETKPKGKDAKKEEEEEEEEDDDGAL</sequence>
<feature type="compositionally biased region" description="Basic and acidic residues" evidence="4">
    <location>
        <begin position="367"/>
        <end position="387"/>
    </location>
</feature>
<dbReference type="SUPFAM" id="SSF51430">
    <property type="entry name" value="NAD(P)-linked oxidoreductase"/>
    <property type="match status" value="1"/>
</dbReference>
<evidence type="ECO:0000256" key="1">
    <source>
        <dbReference type="ARBA" id="ARBA00007905"/>
    </source>
</evidence>
<keyword evidence="2" id="KW-0521">NADP</keyword>
<evidence type="ECO:0000256" key="5">
    <source>
        <dbReference type="SAM" id="SignalP"/>
    </source>
</evidence>
<comment type="similarity">
    <text evidence="1">Belongs to the aldo/keto reductase family.</text>
</comment>
<keyword evidence="5" id="KW-0732">Signal</keyword>
<keyword evidence="3" id="KW-0560">Oxidoreductase</keyword>
<evidence type="ECO:0000313" key="8">
    <source>
        <dbReference type="Proteomes" id="UP001178507"/>
    </source>
</evidence>
<evidence type="ECO:0000256" key="3">
    <source>
        <dbReference type="ARBA" id="ARBA00023002"/>
    </source>
</evidence>
<feature type="domain" description="NADP-dependent oxidoreductase" evidence="6">
    <location>
        <begin position="80"/>
        <end position="329"/>
    </location>
</feature>
<dbReference type="GO" id="GO:0016616">
    <property type="term" value="F:oxidoreductase activity, acting on the CH-OH group of donors, NAD or NADP as acceptor"/>
    <property type="evidence" value="ECO:0007669"/>
    <property type="project" value="UniProtKB-ARBA"/>
</dbReference>
<dbReference type="InterPro" id="IPR036812">
    <property type="entry name" value="NAD(P)_OxRdtase_dom_sf"/>
</dbReference>
<reference evidence="7" key="1">
    <citation type="submission" date="2023-08" db="EMBL/GenBank/DDBJ databases">
        <authorList>
            <person name="Chen Y."/>
            <person name="Shah S."/>
            <person name="Dougan E. K."/>
            <person name="Thang M."/>
            <person name="Chan C."/>
        </authorList>
    </citation>
    <scope>NUCLEOTIDE SEQUENCE</scope>
</reference>
<feature type="chain" id="PRO_5041343610" description="NADP-dependent oxidoreductase domain-containing protein" evidence="5">
    <location>
        <begin position="32"/>
        <end position="400"/>
    </location>
</feature>
<keyword evidence="8" id="KW-1185">Reference proteome</keyword>
<evidence type="ECO:0000256" key="4">
    <source>
        <dbReference type="SAM" id="MobiDB-lite"/>
    </source>
</evidence>
<feature type="compositionally biased region" description="Acidic residues" evidence="4">
    <location>
        <begin position="388"/>
        <end position="400"/>
    </location>
</feature>
<dbReference type="Proteomes" id="UP001178507">
    <property type="component" value="Unassembled WGS sequence"/>
</dbReference>
<dbReference type="PRINTS" id="PR00069">
    <property type="entry name" value="ALDKETRDTASE"/>
</dbReference>
<feature type="region of interest" description="Disordered" evidence="4">
    <location>
        <begin position="367"/>
        <end position="400"/>
    </location>
</feature>
<dbReference type="PANTHER" id="PTHR43827">
    <property type="entry name" value="2,5-DIKETO-D-GLUCONIC ACID REDUCTASE"/>
    <property type="match status" value="1"/>
</dbReference>
<gene>
    <name evidence="7" type="ORF">EVOR1521_LOCUS18118</name>
</gene>
<proteinExistence type="inferred from homology"/>
<dbReference type="InterPro" id="IPR023210">
    <property type="entry name" value="NADP_OxRdtase_dom"/>
</dbReference>
<feature type="signal peptide" evidence="5">
    <location>
        <begin position="1"/>
        <end position="31"/>
    </location>
</feature>
<dbReference type="EMBL" id="CAUJNA010002502">
    <property type="protein sequence ID" value="CAJ1393198.1"/>
    <property type="molecule type" value="Genomic_DNA"/>
</dbReference>
<dbReference type="AlphaFoldDB" id="A0AA36ISJ4"/>